<proteinExistence type="inferred from homology"/>
<evidence type="ECO:0000256" key="16">
    <source>
        <dbReference type="ARBA" id="ARBA00047660"/>
    </source>
</evidence>
<evidence type="ECO:0000256" key="13">
    <source>
        <dbReference type="ARBA" id="ARBA00023288"/>
    </source>
</evidence>
<evidence type="ECO:0000256" key="17">
    <source>
        <dbReference type="ARBA" id="ARBA00058763"/>
    </source>
</evidence>
<keyword evidence="7" id="KW-0378">Hydrolase</keyword>
<dbReference type="GO" id="GO:0000139">
    <property type="term" value="C:Golgi membrane"/>
    <property type="evidence" value="ECO:0007669"/>
    <property type="project" value="UniProtKB-SubCell"/>
</dbReference>
<comment type="cofactor">
    <cofactor evidence="1">
        <name>Mg(2+)</name>
        <dbReference type="ChEBI" id="CHEBI:18420"/>
    </cofactor>
</comment>
<dbReference type="FunCoup" id="T1G014">
    <property type="interactions" value="25"/>
</dbReference>
<dbReference type="OrthoDB" id="413584at2759"/>
<dbReference type="eggNOG" id="KOG0094">
    <property type="taxonomic scope" value="Eukaryota"/>
</dbReference>
<evidence type="ECO:0000256" key="11">
    <source>
        <dbReference type="ARBA" id="ARBA00023134"/>
    </source>
</evidence>
<evidence type="ECO:0000256" key="12">
    <source>
        <dbReference type="ARBA" id="ARBA00023136"/>
    </source>
</evidence>
<dbReference type="EC" id="3.6.5.2" evidence="3"/>
<dbReference type="EnsemblMetazoa" id="HelroT70006">
    <property type="protein sequence ID" value="HelroP70006"/>
    <property type="gene ID" value="HelroG70006"/>
</dbReference>
<dbReference type="EMBL" id="KB097700">
    <property type="protein sequence ID" value="ESN91737.1"/>
    <property type="molecule type" value="Genomic_DNA"/>
</dbReference>
<dbReference type="FunFam" id="3.40.50.300:FF:000707">
    <property type="entry name" value="RAB36, member RAS oncogene family"/>
    <property type="match status" value="1"/>
</dbReference>
<dbReference type="GO" id="GO:0046872">
    <property type="term" value="F:metal ion binding"/>
    <property type="evidence" value="ECO:0007669"/>
    <property type="project" value="UniProtKB-KW"/>
</dbReference>
<dbReference type="SMART" id="SM00174">
    <property type="entry name" value="RHO"/>
    <property type="match status" value="1"/>
</dbReference>
<dbReference type="GO" id="GO:0003925">
    <property type="term" value="F:G protein activity"/>
    <property type="evidence" value="ECO:0007669"/>
    <property type="project" value="UniProtKB-EC"/>
</dbReference>
<evidence type="ECO:0000256" key="8">
    <source>
        <dbReference type="ARBA" id="ARBA00022842"/>
    </source>
</evidence>
<dbReference type="InterPro" id="IPR005225">
    <property type="entry name" value="Small_GTP-bd"/>
</dbReference>
<dbReference type="HOGENOM" id="CLU_041217_10_6_1"/>
<dbReference type="PROSITE" id="PS51421">
    <property type="entry name" value="RAS"/>
    <property type="match status" value="1"/>
</dbReference>
<evidence type="ECO:0000313" key="21">
    <source>
        <dbReference type="Proteomes" id="UP000015101"/>
    </source>
</evidence>
<dbReference type="InParanoid" id="T1G014"/>
<comment type="subcellular location">
    <subcellularLocation>
        <location evidence="15">Golgi apparatus membrane</location>
        <topology evidence="15">Lipid-anchor</topology>
    </subcellularLocation>
</comment>
<dbReference type="Pfam" id="PF00071">
    <property type="entry name" value="Ras"/>
    <property type="match status" value="1"/>
</dbReference>
<keyword evidence="14" id="KW-0636">Prenylation</keyword>
<evidence type="ECO:0000256" key="4">
    <source>
        <dbReference type="ARBA" id="ARBA00022448"/>
    </source>
</evidence>
<dbReference type="PRINTS" id="PR00449">
    <property type="entry name" value="RASTRNSFRMNG"/>
</dbReference>
<evidence type="ECO:0000256" key="5">
    <source>
        <dbReference type="ARBA" id="ARBA00022723"/>
    </source>
</evidence>
<evidence type="ECO:0000256" key="3">
    <source>
        <dbReference type="ARBA" id="ARBA00011984"/>
    </source>
</evidence>
<dbReference type="AlphaFoldDB" id="T1G014"/>
<evidence type="ECO:0000256" key="18">
    <source>
        <dbReference type="ARBA" id="ARBA00067830"/>
    </source>
</evidence>
<evidence type="ECO:0000256" key="6">
    <source>
        <dbReference type="ARBA" id="ARBA00022741"/>
    </source>
</evidence>
<dbReference type="Proteomes" id="UP000015101">
    <property type="component" value="Unassembled WGS sequence"/>
</dbReference>
<evidence type="ECO:0000313" key="20">
    <source>
        <dbReference type="EnsemblMetazoa" id="HelroP70006"/>
    </source>
</evidence>
<comment type="function">
    <text evidence="17">The small GTPases Rab are key regulators of intracellular membrane trafficking, from the formation of transport vesicles to their fusion with membranes. Rabs cycle between an inactive GDP-bound form and an active GTP-bound form that is able to recruit to membranes different sets of downstream effectors directly responsible for vesicle formation, movement, tethering and fusion.</text>
</comment>
<evidence type="ECO:0000256" key="10">
    <source>
        <dbReference type="ARBA" id="ARBA00023034"/>
    </source>
</evidence>
<comment type="catalytic activity">
    <reaction evidence="16">
        <text>GTP + H2O = GDP + phosphate + H(+)</text>
        <dbReference type="Rhea" id="RHEA:19669"/>
        <dbReference type="ChEBI" id="CHEBI:15377"/>
        <dbReference type="ChEBI" id="CHEBI:15378"/>
        <dbReference type="ChEBI" id="CHEBI:37565"/>
        <dbReference type="ChEBI" id="CHEBI:43474"/>
        <dbReference type="ChEBI" id="CHEBI:58189"/>
        <dbReference type="EC" id="3.6.5.2"/>
    </reaction>
    <physiologicalReaction direction="left-to-right" evidence="16">
        <dbReference type="Rhea" id="RHEA:19670"/>
    </physiologicalReaction>
</comment>
<protein>
    <recommendedName>
        <fullName evidence="18">Ras-related protein Rab-36</fullName>
        <ecNumber evidence="3">3.6.5.2</ecNumber>
    </recommendedName>
</protein>
<name>T1G014_HELRO</name>
<evidence type="ECO:0000313" key="19">
    <source>
        <dbReference type="EMBL" id="ESN91737.1"/>
    </source>
</evidence>
<keyword evidence="21" id="KW-1185">Reference proteome</keyword>
<dbReference type="EMBL" id="AMQM01002175">
    <property type="status" value="NOT_ANNOTATED_CDS"/>
    <property type="molecule type" value="Genomic_DNA"/>
</dbReference>
<dbReference type="RefSeq" id="XP_009030083.1">
    <property type="nucleotide sequence ID" value="XM_009031835.1"/>
</dbReference>
<evidence type="ECO:0000256" key="9">
    <source>
        <dbReference type="ARBA" id="ARBA00022927"/>
    </source>
</evidence>
<dbReference type="GO" id="GO:0015031">
    <property type="term" value="P:protein transport"/>
    <property type="evidence" value="ECO:0007669"/>
    <property type="project" value="UniProtKB-KW"/>
</dbReference>
<reference evidence="20" key="3">
    <citation type="submission" date="2015-06" db="UniProtKB">
        <authorList>
            <consortium name="EnsemblMetazoa"/>
        </authorList>
    </citation>
    <scope>IDENTIFICATION</scope>
</reference>
<accession>T1G014</accession>
<dbReference type="STRING" id="6412.T1G014"/>
<dbReference type="PANTHER" id="PTHR47977">
    <property type="entry name" value="RAS-RELATED PROTEIN RAB"/>
    <property type="match status" value="1"/>
</dbReference>
<keyword evidence="6" id="KW-0547">Nucleotide-binding</keyword>
<keyword evidence="8" id="KW-0460">Magnesium</keyword>
<keyword evidence="13" id="KW-0449">Lipoprotein</keyword>
<dbReference type="GO" id="GO:0005525">
    <property type="term" value="F:GTP binding"/>
    <property type="evidence" value="ECO:0000318"/>
    <property type="project" value="GO_Central"/>
</dbReference>
<dbReference type="Gene3D" id="3.40.50.300">
    <property type="entry name" value="P-loop containing nucleotide triphosphate hydrolases"/>
    <property type="match status" value="1"/>
</dbReference>
<keyword evidence="5" id="KW-0479">Metal-binding</keyword>
<evidence type="ECO:0000256" key="15">
    <source>
        <dbReference type="ARBA" id="ARBA00037794"/>
    </source>
</evidence>
<keyword evidence="11" id="KW-0342">GTP-binding</keyword>
<evidence type="ECO:0000256" key="14">
    <source>
        <dbReference type="ARBA" id="ARBA00023289"/>
    </source>
</evidence>
<comment type="similarity">
    <text evidence="2">Belongs to the small GTPase superfamily. Rab family.</text>
</comment>
<dbReference type="GO" id="GO:0003924">
    <property type="term" value="F:GTPase activity"/>
    <property type="evidence" value="ECO:0000318"/>
    <property type="project" value="GO_Central"/>
</dbReference>
<dbReference type="InterPro" id="IPR001806">
    <property type="entry name" value="Small_GTPase"/>
</dbReference>
<dbReference type="CTD" id="20214412"/>
<dbReference type="NCBIfam" id="TIGR00231">
    <property type="entry name" value="small_GTP"/>
    <property type="match status" value="1"/>
</dbReference>
<dbReference type="PROSITE" id="PS51419">
    <property type="entry name" value="RAB"/>
    <property type="match status" value="1"/>
</dbReference>
<organism evidence="20 21">
    <name type="scientific">Helobdella robusta</name>
    <name type="common">Californian leech</name>
    <dbReference type="NCBI Taxonomy" id="6412"/>
    <lineage>
        <taxon>Eukaryota</taxon>
        <taxon>Metazoa</taxon>
        <taxon>Spiralia</taxon>
        <taxon>Lophotrochozoa</taxon>
        <taxon>Annelida</taxon>
        <taxon>Clitellata</taxon>
        <taxon>Hirudinea</taxon>
        <taxon>Rhynchobdellida</taxon>
        <taxon>Glossiphoniidae</taxon>
        <taxon>Helobdella</taxon>
    </lineage>
</organism>
<dbReference type="GeneID" id="20214412"/>
<gene>
    <name evidence="20" type="primary">20214412</name>
    <name evidence="19" type="ORF">HELRODRAFT_70006</name>
</gene>
<dbReference type="KEGG" id="hro:HELRODRAFT_70006"/>
<keyword evidence="9" id="KW-0653">Protein transport</keyword>
<keyword evidence="12" id="KW-0472">Membrane</keyword>
<evidence type="ECO:0000256" key="7">
    <source>
        <dbReference type="ARBA" id="ARBA00022801"/>
    </source>
</evidence>
<dbReference type="SMART" id="SM00173">
    <property type="entry name" value="RAS"/>
    <property type="match status" value="1"/>
</dbReference>
<dbReference type="SMART" id="SM00175">
    <property type="entry name" value="RAB"/>
    <property type="match status" value="1"/>
</dbReference>
<reference evidence="21" key="1">
    <citation type="submission" date="2012-12" db="EMBL/GenBank/DDBJ databases">
        <authorList>
            <person name="Hellsten U."/>
            <person name="Grimwood J."/>
            <person name="Chapman J.A."/>
            <person name="Shapiro H."/>
            <person name="Aerts A."/>
            <person name="Otillar R.P."/>
            <person name="Terry A.Y."/>
            <person name="Boore J.L."/>
            <person name="Simakov O."/>
            <person name="Marletaz F."/>
            <person name="Cho S.-J."/>
            <person name="Edsinger-Gonzales E."/>
            <person name="Havlak P."/>
            <person name="Kuo D.-H."/>
            <person name="Larsson T."/>
            <person name="Lv J."/>
            <person name="Arendt D."/>
            <person name="Savage R."/>
            <person name="Osoegawa K."/>
            <person name="de Jong P."/>
            <person name="Lindberg D.R."/>
            <person name="Seaver E.C."/>
            <person name="Weisblat D.A."/>
            <person name="Putnam N.H."/>
            <person name="Grigoriev I.V."/>
            <person name="Rokhsar D.S."/>
        </authorList>
    </citation>
    <scope>NUCLEOTIDE SEQUENCE</scope>
</reference>
<dbReference type="GO" id="GO:0016192">
    <property type="term" value="P:vesicle-mediated transport"/>
    <property type="evidence" value="ECO:0000318"/>
    <property type="project" value="GO_Central"/>
</dbReference>
<dbReference type="InterPro" id="IPR050227">
    <property type="entry name" value="Rab"/>
</dbReference>
<sequence length="219" mass="24840">QIVKAVVVGDQAVGKSSLLQRFCYNTFKSDYKCTIGVDFEIEQFQILNKLLKVQFWDTAGQERFKCIAASYYRGSKAVIVVFDMSSIQSLMNAKQWASEAYNEGHEPSSSNGDARRSEGPLLFLVGTKRDLVVNNTWKEVEALAVTVAKEIRAELWIVSSLTGCERVNDFFFRLAAMLLENSMKNALLVKQVIHSEFATDMISQIRKFSNLFIFLYDSQ</sequence>
<dbReference type="OMA" id="FKCIAAA"/>
<keyword evidence="10" id="KW-0333">Golgi apparatus</keyword>
<dbReference type="SUPFAM" id="SSF52540">
    <property type="entry name" value="P-loop containing nucleoside triphosphate hydrolases"/>
    <property type="match status" value="1"/>
</dbReference>
<evidence type="ECO:0000256" key="2">
    <source>
        <dbReference type="ARBA" id="ARBA00006270"/>
    </source>
</evidence>
<keyword evidence="4" id="KW-0813">Transport</keyword>
<evidence type="ECO:0000256" key="1">
    <source>
        <dbReference type="ARBA" id="ARBA00001946"/>
    </source>
</evidence>
<reference evidence="19 21" key="2">
    <citation type="journal article" date="2013" name="Nature">
        <title>Insights into bilaterian evolution from three spiralian genomes.</title>
        <authorList>
            <person name="Simakov O."/>
            <person name="Marletaz F."/>
            <person name="Cho S.J."/>
            <person name="Edsinger-Gonzales E."/>
            <person name="Havlak P."/>
            <person name="Hellsten U."/>
            <person name="Kuo D.H."/>
            <person name="Larsson T."/>
            <person name="Lv J."/>
            <person name="Arendt D."/>
            <person name="Savage R."/>
            <person name="Osoegawa K."/>
            <person name="de Jong P."/>
            <person name="Grimwood J."/>
            <person name="Chapman J.A."/>
            <person name="Shapiro H."/>
            <person name="Aerts A."/>
            <person name="Otillar R.P."/>
            <person name="Terry A.Y."/>
            <person name="Boore J.L."/>
            <person name="Grigoriev I.V."/>
            <person name="Lindberg D.R."/>
            <person name="Seaver E.C."/>
            <person name="Weisblat D.A."/>
            <person name="Putnam N.H."/>
            <person name="Rokhsar D.S."/>
        </authorList>
    </citation>
    <scope>NUCLEOTIDE SEQUENCE</scope>
</reference>
<dbReference type="InterPro" id="IPR027417">
    <property type="entry name" value="P-loop_NTPase"/>
</dbReference>